<gene>
    <name evidence="1" type="ORF">C9I98_01655</name>
</gene>
<accession>A0A2T3P0E1</accession>
<reference evidence="1 2" key="1">
    <citation type="submission" date="2018-01" db="EMBL/GenBank/DDBJ databases">
        <title>Whole genome sequencing of Histamine producing bacteria.</title>
        <authorList>
            <person name="Butler K."/>
        </authorList>
    </citation>
    <scope>NUCLEOTIDE SEQUENCE [LARGE SCALE GENOMIC DNA]</scope>
    <source>
        <strain evidence="1 2">DSM 100436</strain>
    </source>
</reference>
<evidence type="ECO:0000313" key="2">
    <source>
        <dbReference type="Proteomes" id="UP000241771"/>
    </source>
</evidence>
<dbReference type="Pfam" id="PF07366">
    <property type="entry name" value="SnoaL"/>
    <property type="match status" value="1"/>
</dbReference>
<dbReference type="PANTHER" id="PTHR38436:SF1">
    <property type="entry name" value="ESTER CYCLASE"/>
    <property type="match status" value="1"/>
</dbReference>
<dbReference type="PANTHER" id="PTHR38436">
    <property type="entry name" value="POLYKETIDE CYCLASE SNOAL-LIKE DOMAIN"/>
    <property type="match status" value="1"/>
</dbReference>
<comment type="caution">
    <text evidence="1">The sequence shown here is derived from an EMBL/GenBank/DDBJ whole genome shotgun (WGS) entry which is preliminary data.</text>
</comment>
<keyword evidence="2" id="KW-1185">Reference proteome</keyword>
<dbReference type="Gene3D" id="3.10.450.50">
    <property type="match status" value="1"/>
</dbReference>
<name>A0A2T3P0E1_9GAMM</name>
<dbReference type="SUPFAM" id="SSF54427">
    <property type="entry name" value="NTF2-like"/>
    <property type="match status" value="1"/>
</dbReference>
<protein>
    <submittedName>
        <fullName evidence="1">Ester cyclase</fullName>
    </submittedName>
</protein>
<sequence>MGLVITKYEQVWIDGLNRGDVSGADEAFAPHCVIHIAGAPSPDLSVDEFKGLVGGLLAAFPDLKLTVEDQIVSGDKVATRWSAQGTNTGMLGDNAPTGNTATFHGLIIDDVVDGQVVERWEQWDQMGMLQQLGLV</sequence>
<dbReference type="OrthoDB" id="129343at2"/>
<dbReference type="RefSeq" id="WP_036826563.1">
    <property type="nucleotide sequence ID" value="NZ_JGVO01000765.1"/>
</dbReference>
<dbReference type="Proteomes" id="UP000241771">
    <property type="component" value="Unassembled WGS sequence"/>
</dbReference>
<organism evidence="1 2">
    <name type="scientific">Photobacterium sanctipauli</name>
    <dbReference type="NCBI Taxonomy" id="1342794"/>
    <lineage>
        <taxon>Bacteria</taxon>
        <taxon>Pseudomonadati</taxon>
        <taxon>Pseudomonadota</taxon>
        <taxon>Gammaproteobacteria</taxon>
        <taxon>Vibrionales</taxon>
        <taxon>Vibrionaceae</taxon>
        <taxon>Photobacterium</taxon>
    </lineage>
</organism>
<dbReference type="AlphaFoldDB" id="A0A2T3P0E1"/>
<evidence type="ECO:0000313" key="1">
    <source>
        <dbReference type="EMBL" id="PSW21994.1"/>
    </source>
</evidence>
<dbReference type="InterPro" id="IPR009959">
    <property type="entry name" value="Cyclase_SnoaL-like"/>
</dbReference>
<dbReference type="EMBL" id="PYMA01000001">
    <property type="protein sequence ID" value="PSW21994.1"/>
    <property type="molecule type" value="Genomic_DNA"/>
</dbReference>
<dbReference type="GO" id="GO:0030638">
    <property type="term" value="P:polyketide metabolic process"/>
    <property type="evidence" value="ECO:0007669"/>
    <property type="project" value="InterPro"/>
</dbReference>
<dbReference type="InterPro" id="IPR032710">
    <property type="entry name" value="NTF2-like_dom_sf"/>
</dbReference>
<proteinExistence type="predicted"/>